<dbReference type="InterPro" id="IPR036388">
    <property type="entry name" value="WH-like_DNA-bd_sf"/>
</dbReference>
<dbReference type="Gene3D" id="1.10.10.10">
    <property type="entry name" value="Winged helix-like DNA-binding domain superfamily/Winged helix DNA-binding domain"/>
    <property type="match status" value="1"/>
</dbReference>
<sequence>MAAVETRRLRYLRELDRLGSMRAVAADLGVTTSTVSQQIAALAREVGVPLLEPVGRGVRLTAAGRRLADSAVGILAAVDGALSDIDARAGTRGVVRVAGFATAIRRDLLPAAGALADRHPGVRLRIAEHEPAEALALLASHDVDLALVYDYDLAPAPADPATTAVPLWTAPWGLAVPAGTATPVDSGPAPDAVEVFRRHGDRPWIGNSRNTADEQVIGTVCSMAGVEPVIAHRADSLELVLDLVLAGLGIGLLPAEWPVPAGIALLPLRSPDVRLRARAVTVRGNRWPPLTVVLDLLAQTSGGPRARLGQRPQARG</sequence>
<dbReference type="PANTHER" id="PTHR30346:SF29">
    <property type="entry name" value="LYSR SUBSTRATE-BINDING"/>
    <property type="match status" value="1"/>
</dbReference>
<dbReference type="InterPro" id="IPR000847">
    <property type="entry name" value="LysR_HTH_N"/>
</dbReference>
<dbReference type="InterPro" id="IPR001387">
    <property type="entry name" value="Cro/C1-type_HTH"/>
</dbReference>
<dbReference type="CDD" id="cd00093">
    <property type="entry name" value="HTH_XRE"/>
    <property type="match status" value="1"/>
</dbReference>
<evidence type="ECO:0000313" key="7">
    <source>
        <dbReference type="Proteomes" id="UP000655208"/>
    </source>
</evidence>
<dbReference type="Gene3D" id="3.40.190.10">
    <property type="entry name" value="Periplasmic binding protein-like II"/>
    <property type="match status" value="2"/>
</dbReference>
<evidence type="ECO:0000256" key="3">
    <source>
        <dbReference type="ARBA" id="ARBA00023125"/>
    </source>
</evidence>
<accession>A0A917T5P4</accession>
<dbReference type="GO" id="GO:0032993">
    <property type="term" value="C:protein-DNA complex"/>
    <property type="evidence" value="ECO:0007669"/>
    <property type="project" value="TreeGrafter"/>
</dbReference>
<evidence type="ECO:0000256" key="1">
    <source>
        <dbReference type="ARBA" id="ARBA00009437"/>
    </source>
</evidence>
<dbReference type="Pfam" id="PF03466">
    <property type="entry name" value="LysR_substrate"/>
    <property type="match status" value="1"/>
</dbReference>
<dbReference type="PANTHER" id="PTHR30346">
    <property type="entry name" value="TRANSCRIPTIONAL DUAL REGULATOR HCAR-RELATED"/>
    <property type="match status" value="1"/>
</dbReference>
<comment type="caution">
    <text evidence="6">The sequence shown here is derived from an EMBL/GenBank/DDBJ whole genome shotgun (WGS) entry which is preliminary data.</text>
</comment>
<dbReference type="PROSITE" id="PS50931">
    <property type="entry name" value="HTH_LYSR"/>
    <property type="match status" value="1"/>
</dbReference>
<reference evidence="6" key="2">
    <citation type="submission" date="2020-09" db="EMBL/GenBank/DDBJ databases">
        <authorList>
            <person name="Sun Q."/>
            <person name="Zhou Y."/>
        </authorList>
    </citation>
    <scope>NUCLEOTIDE SEQUENCE</scope>
    <source>
        <strain evidence="6">CGMCC 4.7308</strain>
    </source>
</reference>
<evidence type="ECO:0000259" key="5">
    <source>
        <dbReference type="PROSITE" id="PS50931"/>
    </source>
</evidence>
<protein>
    <submittedName>
        <fullName evidence="6">LysR family transcriptional regulator</fullName>
    </submittedName>
</protein>
<keyword evidence="2" id="KW-0805">Transcription regulation</keyword>
<organism evidence="6 7">
    <name type="scientific">Nakamurella endophytica</name>
    <dbReference type="NCBI Taxonomy" id="1748367"/>
    <lineage>
        <taxon>Bacteria</taxon>
        <taxon>Bacillati</taxon>
        <taxon>Actinomycetota</taxon>
        <taxon>Actinomycetes</taxon>
        <taxon>Nakamurellales</taxon>
        <taxon>Nakamurellaceae</taxon>
        <taxon>Nakamurella</taxon>
    </lineage>
</organism>
<reference evidence="6" key="1">
    <citation type="journal article" date="2014" name="Int. J. Syst. Evol. Microbiol.">
        <title>Complete genome sequence of Corynebacterium casei LMG S-19264T (=DSM 44701T), isolated from a smear-ripened cheese.</title>
        <authorList>
            <consortium name="US DOE Joint Genome Institute (JGI-PGF)"/>
            <person name="Walter F."/>
            <person name="Albersmeier A."/>
            <person name="Kalinowski J."/>
            <person name="Ruckert C."/>
        </authorList>
    </citation>
    <scope>NUCLEOTIDE SEQUENCE</scope>
    <source>
        <strain evidence="6">CGMCC 4.7308</strain>
    </source>
</reference>
<dbReference type="SUPFAM" id="SSF46785">
    <property type="entry name" value="Winged helix' DNA-binding domain"/>
    <property type="match status" value="1"/>
</dbReference>
<gene>
    <name evidence="6" type="ORF">GCM10011594_33310</name>
</gene>
<dbReference type="InterPro" id="IPR036390">
    <property type="entry name" value="WH_DNA-bd_sf"/>
</dbReference>
<dbReference type="AlphaFoldDB" id="A0A917T5P4"/>
<keyword evidence="7" id="KW-1185">Reference proteome</keyword>
<dbReference type="GO" id="GO:0003677">
    <property type="term" value="F:DNA binding"/>
    <property type="evidence" value="ECO:0007669"/>
    <property type="project" value="UniProtKB-KW"/>
</dbReference>
<evidence type="ECO:0000256" key="4">
    <source>
        <dbReference type="ARBA" id="ARBA00023163"/>
    </source>
</evidence>
<feature type="domain" description="HTH lysR-type" evidence="5">
    <location>
        <begin position="4"/>
        <end position="61"/>
    </location>
</feature>
<keyword evidence="3" id="KW-0238">DNA-binding</keyword>
<dbReference type="Proteomes" id="UP000655208">
    <property type="component" value="Unassembled WGS sequence"/>
</dbReference>
<dbReference type="Pfam" id="PF00126">
    <property type="entry name" value="HTH_1"/>
    <property type="match status" value="1"/>
</dbReference>
<comment type="similarity">
    <text evidence="1">Belongs to the LysR transcriptional regulatory family.</text>
</comment>
<dbReference type="InterPro" id="IPR005119">
    <property type="entry name" value="LysR_subst-bd"/>
</dbReference>
<dbReference type="GO" id="GO:0003700">
    <property type="term" value="F:DNA-binding transcription factor activity"/>
    <property type="evidence" value="ECO:0007669"/>
    <property type="project" value="InterPro"/>
</dbReference>
<evidence type="ECO:0000256" key="2">
    <source>
        <dbReference type="ARBA" id="ARBA00023015"/>
    </source>
</evidence>
<dbReference type="SUPFAM" id="SSF53850">
    <property type="entry name" value="Periplasmic binding protein-like II"/>
    <property type="match status" value="1"/>
</dbReference>
<proteinExistence type="inferred from homology"/>
<evidence type="ECO:0000313" key="6">
    <source>
        <dbReference type="EMBL" id="GGM10693.1"/>
    </source>
</evidence>
<dbReference type="EMBL" id="BMNA01000008">
    <property type="protein sequence ID" value="GGM10693.1"/>
    <property type="molecule type" value="Genomic_DNA"/>
</dbReference>
<name>A0A917T5P4_9ACTN</name>
<keyword evidence="4" id="KW-0804">Transcription</keyword>